<evidence type="ECO:0000313" key="2">
    <source>
        <dbReference type="Proteomes" id="UP000054097"/>
    </source>
</evidence>
<sequence>MEFQWNEEFFLDTDNSKTTHSTLEIGTVAASSGRIDNSLDIVGLLPPEISWRCISESLPSLEEQRTLTFISIPWSPERGNQRRSYPASLLQLTSVSTKWLDLIVHCPLLWNEIHIDSSIDDLLAVLATFIQLSGTAPLEVVIWCRQRIEWDRIGELFQEHKHRITHLVLSNWPRPGQGENLRYFQEFIRPLGHLTGLVEFDFGGFIEPITASLLLPNLPPGVVIVNTARYDLEDVTTHNDVLERCVAINFGSISFQDIAPVLSRLTVTKRILIESKRNAKPEPKHDSLTAVPPHLQSIIYNGPYSPSLGRIFQLAYSSLRQMSLVILASGIGELVENLRLLTQLQGLWVWFQGSAPEEFQFSVKPTDVAVTSLRQLRIFTSGTEGTFTRRNNMAISALKYPRNRSPEVF</sequence>
<gene>
    <name evidence="1" type="ORF">M408DRAFT_11958</name>
</gene>
<proteinExistence type="predicted"/>
<reference evidence="1 2" key="1">
    <citation type="submission" date="2014-04" db="EMBL/GenBank/DDBJ databases">
        <authorList>
            <consortium name="DOE Joint Genome Institute"/>
            <person name="Kuo A."/>
            <person name="Zuccaro A."/>
            <person name="Kohler A."/>
            <person name="Nagy L.G."/>
            <person name="Floudas D."/>
            <person name="Copeland A."/>
            <person name="Barry K.W."/>
            <person name="Cichocki N."/>
            <person name="Veneault-Fourrey C."/>
            <person name="LaButti K."/>
            <person name="Lindquist E.A."/>
            <person name="Lipzen A."/>
            <person name="Lundell T."/>
            <person name="Morin E."/>
            <person name="Murat C."/>
            <person name="Sun H."/>
            <person name="Tunlid A."/>
            <person name="Henrissat B."/>
            <person name="Grigoriev I.V."/>
            <person name="Hibbett D.S."/>
            <person name="Martin F."/>
            <person name="Nordberg H.P."/>
            <person name="Cantor M.N."/>
            <person name="Hua S.X."/>
        </authorList>
    </citation>
    <scope>NUCLEOTIDE SEQUENCE [LARGE SCALE GENOMIC DNA]</scope>
    <source>
        <strain evidence="1 2">MAFF 305830</strain>
    </source>
</reference>
<evidence type="ECO:0008006" key="3">
    <source>
        <dbReference type="Google" id="ProtNLM"/>
    </source>
</evidence>
<organism evidence="1 2">
    <name type="scientific">Serendipita vermifera MAFF 305830</name>
    <dbReference type="NCBI Taxonomy" id="933852"/>
    <lineage>
        <taxon>Eukaryota</taxon>
        <taxon>Fungi</taxon>
        <taxon>Dikarya</taxon>
        <taxon>Basidiomycota</taxon>
        <taxon>Agaricomycotina</taxon>
        <taxon>Agaricomycetes</taxon>
        <taxon>Sebacinales</taxon>
        <taxon>Serendipitaceae</taxon>
        <taxon>Serendipita</taxon>
    </lineage>
</organism>
<keyword evidence="2" id="KW-1185">Reference proteome</keyword>
<dbReference type="HOGENOM" id="CLU_672954_0_0_1"/>
<accession>A0A0C3ADB1</accession>
<dbReference type="AlphaFoldDB" id="A0A0C3ADB1"/>
<reference evidence="2" key="2">
    <citation type="submission" date="2015-01" db="EMBL/GenBank/DDBJ databases">
        <title>Evolutionary Origins and Diversification of the Mycorrhizal Mutualists.</title>
        <authorList>
            <consortium name="DOE Joint Genome Institute"/>
            <consortium name="Mycorrhizal Genomics Consortium"/>
            <person name="Kohler A."/>
            <person name="Kuo A."/>
            <person name="Nagy L.G."/>
            <person name="Floudas D."/>
            <person name="Copeland A."/>
            <person name="Barry K.W."/>
            <person name="Cichocki N."/>
            <person name="Veneault-Fourrey C."/>
            <person name="LaButti K."/>
            <person name="Lindquist E.A."/>
            <person name="Lipzen A."/>
            <person name="Lundell T."/>
            <person name="Morin E."/>
            <person name="Murat C."/>
            <person name="Riley R."/>
            <person name="Ohm R."/>
            <person name="Sun H."/>
            <person name="Tunlid A."/>
            <person name="Henrissat B."/>
            <person name="Grigoriev I.V."/>
            <person name="Hibbett D.S."/>
            <person name="Martin F."/>
        </authorList>
    </citation>
    <scope>NUCLEOTIDE SEQUENCE [LARGE SCALE GENOMIC DNA]</scope>
    <source>
        <strain evidence="2">MAFF 305830</strain>
    </source>
</reference>
<protein>
    <recommendedName>
        <fullName evidence="3">F-box domain-containing protein</fullName>
    </recommendedName>
</protein>
<dbReference type="Proteomes" id="UP000054097">
    <property type="component" value="Unassembled WGS sequence"/>
</dbReference>
<evidence type="ECO:0000313" key="1">
    <source>
        <dbReference type="EMBL" id="KIM22595.1"/>
    </source>
</evidence>
<name>A0A0C3ADB1_SERVB</name>
<dbReference type="EMBL" id="KN824352">
    <property type="protein sequence ID" value="KIM22595.1"/>
    <property type="molecule type" value="Genomic_DNA"/>
</dbReference>